<organism evidence="1">
    <name type="scientific">uncultured Caudovirales phage</name>
    <dbReference type="NCBI Taxonomy" id="2100421"/>
    <lineage>
        <taxon>Viruses</taxon>
        <taxon>Duplodnaviria</taxon>
        <taxon>Heunggongvirae</taxon>
        <taxon>Uroviricota</taxon>
        <taxon>Caudoviricetes</taxon>
        <taxon>Peduoviridae</taxon>
        <taxon>Maltschvirus</taxon>
        <taxon>Maltschvirus maltsch</taxon>
    </lineage>
</organism>
<evidence type="ECO:0000313" key="1">
    <source>
        <dbReference type="EMBL" id="CAB4186369.1"/>
    </source>
</evidence>
<sequence length="205" mass="22824">MPANLRGVKVTGYNETVALLKKFDKDALKIMNKEIYQVLKTTQMDARSQVPNNPPSGLSNWGNSSNGAWASREYTPNGVRMGIKTKIDRQRVKGMWTSRTAFITQSDPAGAIYETAGRKNPHGQPTASRLYNKQRSTLKGFSQSNNPFAGEDFIKSISRQSGLIVRGKQGRIVTKTVDDRAPYIENEMRDVITKATKMLNAKLAK</sequence>
<proteinExistence type="predicted"/>
<accession>A0A6J5QNZ3</accession>
<protein>
    <submittedName>
        <fullName evidence="1">Uncharacterized protein</fullName>
    </submittedName>
</protein>
<name>A0A6J5QNZ3_9CAUD</name>
<reference evidence="1" key="1">
    <citation type="submission" date="2020-05" db="EMBL/GenBank/DDBJ databases">
        <authorList>
            <person name="Chiriac C."/>
            <person name="Salcher M."/>
            <person name="Ghai R."/>
            <person name="Kavagutti S V."/>
        </authorList>
    </citation>
    <scope>NUCLEOTIDE SEQUENCE</scope>
</reference>
<gene>
    <name evidence="1" type="ORF">UFOVP1145_15</name>
</gene>
<dbReference type="EMBL" id="LR797093">
    <property type="protein sequence ID" value="CAB4186369.1"/>
    <property type="molecule type" value="Genomic_DNA"/>
</dbReference>